<evidence type="ECO:0000313" key="3">
    <source>
        <dbReference type="Proteomes" id="UP000053841"/>
    </source>
</evidence>
<proteinExistence type="predicted"/>
<feature type="region of interest" description="Disordered" evidence="1">
    <location>
        <begin position="63"/>
        <end position="185"/>
    </location>
</feature>
<dbReference type="HOGENOM" id="CLU_061412_0_0_1"/>
<dbReference type="KEGG" id="bze:COCCADRAFT_94932"/>
<gene>
    <name evidence="2" type="ORF">COCCADRAFT_94932</name>
</gene>
<sequence>MAERIQQQQSSEQNWEWAPSARSAYYDSRIANTLFPPSYPANDPDTPTWEDGLREIDEFNWLRSDDEEDIHNKGEESPPETNLTPNPAATMEECSEYGEGSSLQYEGALSEPTPVPQVFKPYKPLPSRTSPPGILEPTPIYGPTNPVHRLRPDLSAQSYSSTPVRPSTPPYQNPYANPGVQTPQTAQVPRSLEYLQSMRYSPPLPTIREQKVPGDEVLVEMLYNTVVFDHPASSSDPKDPNQSQEYFNNIKAREQGNISPTTPPTLAFKSIPKYKADIRNKAALAGAADAETEYHNKRVNLAPHIGVVVPDLIATIKARHATPPATKRGASNNGKGKEQASSPASSATLAASSPSPASRP</sequence>
<dbReference type="RefSeq" id="XP_007711867.1">
    <property type="nucleotide sequence ID" value="XM_007713677.1"/>
</dbReference>
<dbReference type="EMBL" id="KI964602">
    <property type="protein sequence ID" value="EUC33841.1"/>
    <property type="molecule type" value="Genomic_DNA"/>
</dbReference>
<feature type="region of interest" description="Disordered" evidence="1">
    <location>
        <begin position="319"/>
        <end position="360"/>
    </location>
</feature>
<evidence type="ECO:0000313" key="2">
    <source>
        <dbReference type="EMBL" id="EUC33841.1"/>
    </source>
</evidence>
<dbReference type="AlphaFoldDB" id="W6YQU5"/>
<reference evidence="2 3" key="1">
    <citation type="journal article" date="2013" name="PLoS Genet.">
        <title>Comparative genome structure, secondary metabolite, and effector coding capacity across Cochliobolus pathogens.</title>
        <authorList>
            <person name="Condon B.J."/>
            <person name="Leng Y."/>
            <person name="Wu D."/>
            <person name="Bushley K.E."/>
            <person name="Ohm R.A."/>
            <person name="Otillar R."/>
            <person name="Martin J."/>
            <person name="Schackwitz W."/>
            <person name="Grimwood J."/>
            <person name="MohdZainudin N."/>
            <person name="Xue C."/>
            <person name="Wang R."/>
            <person name="Manning V.A."/>
            <person name="Dhillon B."/>
            <person name="Tu Z.J."/>
            <person name="Steffenson B.J."/>
            <person name="Salamov A."/>
            <person name="Sun H."/>
            <person name="Lowry S."/>
            <person name="LaButti K."/>
            <person name="Han J."/>
            <person name="Copeland A."/>
            <person name="Lindquist E."/>
            <person name="Barry K."/>
            <person name="Schmutz J."/>
            <person name="Baker S.E."/>
            <person name="Ciuffetti L.M."/>
            <person name="Grigoriev I.V."/>
            <person name="Zhong S."/>
            <person name="Turgeon B.G."/>
        </authorList>
    </citation>
    <scope>NUCLEOTIDE SEQUENCE [LARGE SCALE GENOMIC DNA]</scope>
    <source>
        <strain evidence="2 3">26-R-13</strain>
    </source>
</reference>
<dbReference type="OrthoDB" id="3693656at2759"/>
<accession>W6YQU5</accession>
<name>W6YQU5_COCC2</name>
<evidence type="ECO:0000256" key="1">
    <source>
        <dbReference type="SAM" id="MobiDB-lite"/>
    </source>
</evidence>
<dbReference type="GeneID" id="19153850"/>
<organism evidence="2 3">
    <name type="scientific">Cochliobolus carbonum (strain 26-R-13)</name>
    <name type="common">Maize leaf spot fungus</name>
    <name type="synonym">Bipolaris zeicola</name>
    <dbReference type="NCBI Taxonomy" id="930089"/>
    <lineage>
        <taxon>Eukaryota</taxon>
        <taxon>Fungi</taxon>
        <taxon>Dikarya</taxon>
        <taxon>Ascomycota</taxon>
        <taxon>Pezizomycotina</taxon>
        <taxon>Dothideomycetes</taxon>
        <taxon>Pleosporomycetidae</taxon>
        <taxon>Pleosporales</taxon>
        <taxon>Pleosporineae</taxon>
        <taxon>Pleosporaceae</taxon>
        <taxon>Bipolaris</taxon>
    </lineage>
</organism>
<dbReference type="Proteomes" id="UP000053841">
    <property type="component" value="Unassembled WGS sequence"/>
</dbReference>
<feature type="compositionally biased region" description="Low complexity" evidence="1">
    <location>
        <begin position="340"/>
        <end position="360"/>
    </location>
</feature>
<feature type="compositionally biased region" description="Polar residues" evidence="1">
    <location>
        <begin position="155"/>
        <end position="165"/>
    </location>
</feature>
<protein>
    <submittedName>
        <fullName evidence="2">Uncharacterized protein</fullName>
    </submittedName>
</protein>
<keyword evidence="3" id="KW-1185">Reference proteome</keyword>